<organism evidence="1 2">
    <name type="scientific">Devosia yakushimensis</name>
    <dbReference type="NCBI Taxonomy" id="470028"/>
    <lineage>
        <taxon>Bacteria</taxon>
        <taxon>Pseudomonadati</taxon>
        <taxon>Pseudomonadota</taxon>
        <taxon>Alphaproteobacteria</taxon>
        <taxon>Hyphomicrobiales</taxon>
        <taxon>Devosiaceae</taxon>
        <taxon>Devosia</taxon>
    </lineage>
</organism>
<protein>
    <recommendedName>
        <fullName evidence="3">ASCH domain-containing protein</fullName>
    </recommendedName>
</protein>
<dbReference type="Proteomes" id="UP001161406">
    <property type="component" value="Unassembled WGS sequence"/>
</dbReference>
<comment type="caution">
    <text evidence="1">The sequence shown here is derived from an EMBL/GenBank/DDBJ whole genome shotgun (WGS) entry which is preliminary data.</text>
</comment>
<name>A0ABQ5UCN3_9HYPH</name>
<sequence length="190" mass="20479">MLLKAADLENIKAGRIDTAFRRWSRPTVKAGGTLMTAIGVLAIEAVDIVDGEVAPEDARRAGFDSVAALRRWLEGGRPGQLYRIRMRYAGADPRIALRASAGDAEEIDKALARLDARGAWTGEVLALIEAHPGRVAQALADEMGLDKLKFKARVRQLKALGLTESLEIGYRLSPRGAAVLARRRGPIASA</sequence>
<dbReference type="RefSeq" id="WP_284388585.1">
    <property type="nucleotide sequence ID" value="NZ_BSNG01000001.1"/>
</dbReference>
<evidence type="ECO:0000313" key="2">
    <source>
        <dbReference type="Proteomes" id="UP001161406"/>
    </source>
</evidence>
<dbReference type="EMBL" id="BSNG01000001">
    <property type="protein sequence ID" value="GLQ09102.1"/>
    <property type="molecule type" value="Genomic_DNA"/>
</dbReference>
<evidence type="ECO:0008006" key="3">
    <source>
        <dbReference type="Google" id="ProtNLM"/>
    </source>
</evidence>
<keyword evidence="2" id="KW-1185">Reference proteome</keyword>
<gene>
    <name evidence="1" type="ORF">GCM10007913_10340</name>
</gene>
<accession>A0ABQ5UCN3</accession>
<reference evidence="1" key="1">
    <citation type="journal article" date="2014" name="Int. J. Syst. Evol. Microbiol.">
        <title>Complete genome of a new Firmicutes species belonging to the dominant human colonic microbiota ('Ruminococcus bicirculans') reveals two chromosomes and a selective capacity to utilize plant glucans.</title>
        <authorList>
            <consortium name="NISC Comparative Sequencing Program"/>
            <person name="Wegmann U."/>
            <person name="Louis P."/>
            <person name="Goesmann A."/>
            <person name="Henrissat B."/>
            <person name="Duncan S.H."/>
            <person name="Flint H.J."/>
        </authorList>
    </citation>
    <scope>NUCLEOTIDE SEQUENCE</scope>
    <source>
        <strain evidence="1">NBRC 103855</strain>
    </source>
</reference>
<proteinExistence type="predicted"/>
<reference evidence="1" key="2">
    <citation type="submission" date="2023-01" db="EMBL/GenBank/DDBJ databases">
        <title>Draft genome sequence of Devosia yakushimensis strain NBRC 103855.</title>
        <authorList>
            <person name="Sun Q."/>
            <person name="Mori K."/>
        </authorList>
    </citation>
    <scope>NUCLEOTIDE SEQUENCE</scope>
    <source>
        <strain evidence="1">NBRC 103855</strain>
    </source>
</reference>
<evidence type="ECO:0000313" key="1">
    <source>
        <dbReference type="EMBL" id="GLQ09102.1"/>
    </source>
</evidence>